<sequence>MDKFSEMFANHLSNYGLMIFINLLGNRFKAMGFLKFIHTSNPKRFKILLKKRITDPKHCYLNLEIKNSVIFIIFQSYTNKCPIDNSDFQLINFNIKHNKSCKIIKLKKWFSCRNTVREKLFHVGVVGIRKFGKLCLYEIGSSFGEYLVALNGNKLHMKKMTSECLIALLQHTASIKMSIFSSIITKLLHSTRPCFQNTEMSELLFQPCYFPQYKYFDFLVPGSCPRLLKGKEESGNKLNSYRGTFYIVLLSIVTKCIYIINGYLDGFIIIFLYYIFMLVFNITSNSLQVIHTGLIQPTSLKKKSVETQWHMPGKCHKWSPDQAIFLKDKHIRPRLVCLYGLISFWIHKLTELSFTQANIFLIHYCWCHCSNFDNQECLKSRDQNCQKAIGKSMFCLLHCVCFEATMSRKGQFPFPHCISRISNHYQHQYLETHSLSSFKKKFLMNKKCSNLGDLEIECSCRGLETTIVIQEKPVTEVPAKHVSNEGRSYSIYTGPFCCKIRIQIELLSRQFTDRFPYLTFWLCSLPHQQFLATMLNYLLNNFILFNLSRITLTFSDFIAMLFLSENLLFRQKKLRFMMAKLSGHYADCQVELRLKLVVTCVDLKLNNQPNAEVGCNFQHLSSFQYEKVRPSLHLLKNPYISFSHPIFLEIIFEFQTTLWRRFYDLDIIFLLSLHKFLNPSPLEIQPNLFSCFNHLIQLSGLALNSPDGVIHDITAANQISSASQSSLFPPWKMSYLVTITYSHILWLQGRLTALSTMVGTESHNMLICMIRLNSPLGNYSMHCACIIAKDFWYLSRDELRTKFTTNQAKLYMTDVRERTCIQVPWKQPWSTGSTESSFSCFCHLLKWSQTSVGIPFSCAKSCNFAFQVFCEVLSCYNGLLVSYIHIQFSFNIEISNFGRYSLWMILSLGYMVAKLQCFCFVLVAWKFPTFFIFFTFEFGVFFLVSISPVFLVFFFLPLLSPLLPISRQKIKEILFKTFALFQVSVRFMVGFEIASNFVVLVAALKKELILDKFWRTIQNPVSKSIKKKKCFSQKKFFRICFIIGIIKAHSYQGMVFVECRSSGHWDGTPRYNERAVKPHRSISYMVKARCSHETCKYQLKDFYYQAARDSLITEGCTSLQWFSCSYGCCASGHEFPGLLWGGDVIYLCMSSTGQVTKYSHCSLNPSCFMRGYNYVMLIHIISWSDFTICSSHSDKTSEHLISPVDHLLTNFDTANEMKLIRCALPGPDRLHMGQHTYIFTKQTTFTIITRLKLIKLIKKKKKIGVCYNYPKSFNWDLQLEIHPLDNIHPVRPREIVNDDVHTYLSNGSSVENVHQTKKHRKGKPKLDILIIYKIMVFIHSRKGDDFINRCDMMHESQEREREALIGFGFVEEEMASMTMCHHCAVGLLLSLSGCKTLCFCFPASSSTVSSSCKYGHIFESHGVHFLFRKRHTTTLNRRVTGTKDAHWQVLIHPQSRNRPEIWISVRGVMLLSAYRFSPKLADLAAGCRIAFLLLTPATHTHTHISFNNNVPAIKICISRVYNFFFCGHDCKNERQTRKERGTHYEGKVDKGYSIWMDGDGWIVPLSYRYICTRSDRSWQPSLIEPAFTPTLYVLVIHKRHPPLHSPRRTNSVLSSFSLFFLCVCVCVYVCVCVCVCVVVWGWKKRCTYTYRAPKAVILSLDKIDHHPLVRRHGFQGKKKKKKKENTYGRRDIGMFIRTLTTGGLGDSRCGCTFIFIYFLFIVRIGCSDTDLRASILHTVDRRCTRITAAMRLIFFLFFFILLRMKGFCSEMGCDNLISWLLIHSSWMMSILSQVPILLHAPCYDDFQSSLKSPKYGGVLRPHWHLVASIVRLILDSTYFILLFIYINNNLRSYQLVLNNVNAQISTIDELPTPKRNNNNQRGETKIGLSWGFQRFHCNKNEGSYNIYKYIQIRGGYSGVLCNFIFYSSLLFSSHHHTQPKKTKQNYLQYSSELPLPKKKKKVIVPHIDRARSLALNPDSRLSTLRFPP</sequence>
<feature type="transmembrane region" description="Helical" evidence="1">
    <location>
        <begin position="1707"/>
        <end position="1725"/>
    </location>
</feature>
<evidence type="ECO:0000313" key="2">
    <source>
        <dbReference type="EMBL" id="KNZ61969.1"/>
    </source>
</evidence>
<keyword evidence="3" id="KW-1185">Reference proteome</keyword>
<feature type="transmembrane region" description="Helical" evidence="1">
    <location>
        <begin position="1745"/>
        <end position="1764"/>
    </location>
</feature>
<gene>
    <name evidence="2" type="ORF">VP01_1329g6</name>
</gene>
<keyword evidence="1" id="KW-1133">Transmembrane helix</keyword>
<dbReference type="EMBL" id="LAVV01003665">
    <property type="protein sequence ID" value="KNZ61969.1"/>
    <property type="molecule type" value="Genomic_DNA"/>
</dbReference>
<comment type="caution">
    <text evidence="2">The sequence shown here is derived from an EMBL/GenBank/DDBJ whole genome shotgun (WGS) entry which is preliminary data.</text>
</comment>
<accession>A0A0L6VMP2</accession>
<evidence type="ECO:0000313" key="3">
    <source>
        <dbReference type="Proteomes" id="UP000037035"/>
    </source>
</evidence>
<name>A0A0L6VMP2_9BASI</name>
<proteinExistence type="predicted"/>
<keyword evidence="1" id="KW-0472">Membrane</keyword>
<feature type="transmembrane region" description="Helical" evidence="1">
    <location>
        <begin position="1776"/>
        <end position="1798"/>
    </location>
</feature>
<feature type="transmembrane region" description="Helical" evidence="1">
    <location>
        <begin position="550"/>
        <end position="569"/>
    </location>
</feature>
<feature type="transmembrane region" description="Helical" evidence="1">
    <location>
        <begin position="1823"/>
        <end position="1846"/>
    </location>
</feature>
<evidence type="ECO:0000256" key="1">
    <source>
        <dbReference type="SAM" id="Phobius"/>
    </source>
</evidence>
<dbReference type="PANTHER" id="PTHR23304">
    <property type="entry name" value="SPOT2-RELATED"/>
    <property type="match status" value="1"/>
</dbReference>
<feature type="transmembrane region" description="Helical" evidence="1">
    <location>
        <begin position="931"/>
        <end position="956"/>
    </location>
</feature>
<feature type="transmembrane region" description="Helical" evidence="1">
    <location>
        <begin position="1616"/>
        <end position="1642"/>
    </location>
</feature>
<feature type="transmembrane region" description="Helical" evidence="1">
    <location>
        <begin position="15"/>
        <end position="37"/>
    </location>
</feature>
<feature type="transmembrane region" description="Helical" evidence="1">
    <location>
        <begin position="902"/>
        <end position="925"/>
    </location>
</feature>
<dbReference type="Proteomes" id="UP000037035">
    <property type="component" value="Unassembled WGS sequence"/>
</dbReference>
<organism evidence="2 3">
    <name type="scientific">Puccinia sorghi</name>
    <dbReference type="NCBI Taxonomy" id="27349"/>
    <lineage>
        <taxon>Eukaryota</taxon>
        <taxon>Fungi</taxon>
        <taxon>Dikarya</taxon>
        <taxon>Basidiomycota</taxon>
        <taxon>Pucciniomycotina</taxon>
        <taxon>Pucciniomycetes</taxon>
        <taxon>Pucciniales</taxon>
        <taxon>Pucciniaceae</taxon>
        <taxon>Puccinia</taxon>
    </lineage>
</organism>
<dbReference type="PANTHER" id="PTHR23304:SF183">
    <property type="entry name" value="T. BRUCEI SPP.-SPECIFIC PROTEIN"/>
    <property type="match status" value="1"/>
</dbReference>
<reference evidence="2 3" key="1">
    <citation type="submission" date="2015-08" db="EMBL/GenBank/DDBJ databases">
        <title>Next Generation Sequencing and Analysis of the Genome of Puccinia sorghi L Schw, the Causal Agent of Maize Common Rust.</title>
        <authorList>
            <person name="Rochi L."/>
            <person name="Burguener G."/>
            <person name="Darino M."/>
            <person name="Turjanski A."/>
            <person name="Kreff E."/>
            <person name="Dieguez M.J."/>
            <person name="Sacco F."/>
        </authorList>
    </citation>
    <scope>NUCLEOTIDE SEQUENCE [LARGE SCALE GENOMIC DNA]</scope>
    <source>
        <strain evidence="2 3">RO10H11247</strain>
    </source>
</reference>
<dbReference type="VEuPathDB" id="FungiDB:VP01_1329g6"/>
<feature type="transmembrane region" description="Helical" evidence="1">
    <location>
        <begin position="266"/>
        <end position="283"/>
    </location>
</feature>
<protein>
    <submittedName>
        <fullName evidence="2">Uncharacterized protein</fullName>
    </submittedName>
</protein>
<keyword evidence="1" id="KW-0812">Transmembrane</keyword>